<sequence length="276" mass="31076">MQAEPRMSSWATERFGARAADVRRQLAASLREAAENAQDAQKWSRSDKRYAYGSTLMARRYEALVAGFRNEPGFQVIRPYRSPHHLVVLDGNLFLPFRYAEDDTTPISEARISDGRVSALARELFTRYGPRTIYTQEELDLGVDEHDDELDEVRPLLARLPADTRLIPVAYAANAQASLLRLYWGEAELVDDLGHIHWLHCEPIPLLAASSPWVPQTVPLDRPDAAPDTAARFDAAAEPDLTLTRRPAVERENPALFPVRSEPHDEPRTADADERA</sequence>
<comment type="caution">
    <text evidence="2">The sequence shown here is derived from an EMBL/GenBank/DDBJ whole genome shotgun (WGS) entry which is preliminary data.</text>
</comment>
<evidence type="ECO:0000313" key="3">
    <source>
        <dbReference type="Proteomes" id="UP000253094"/>
    </source>
</evidence>
<feature type="region of interest" description="Disordered" evidence="1">
    <location>
        <begin position="218"/>
        <end position="276"/>
    </location>
</feature>
<keyword evidence="3" id="KW-1185">Reference proteome</keyword>
<organism evidence="2 3">
    <name type="scientific">Sphaerisporangium album</name>
    <dbReference type="NCBI Taxonomy" id="509200"/>
    <lineage>
        <taxon>Bacteria</taxon>
        <taxon>Bacillati</taxon>
        <taxon>Actinomycetota</taxon>
        <taxon>Actinomycetes</taxon>
        <taxon>Streptosporangiales</taxon>
        <taxon>Streptosporangiaceae</taxon>
        <taxon>Sphaerisporangium</taxon>
    </lineage>
</organism>
<gene>
    <name evidence="2" type="ORF">DQ384_15800</name>
</gene>
<name>A0A367FKP3_9ACTN</name>
<protein>
    <submittedName>
        <fullName evidence="2">Uncharacterized protein</fullName>
    </submittedName>
</protein>
<proteinExistence type="predicted"/>
<evidence type="ECO:0000313" key="2">
    <source>
        <dbReference type="EMBL" id="RCG30215.1"/>
    </source>
</evidence>
<accession>A0A367FKP3</accession>
<dbReference type="Proteomes" id="UP000253094">
    <property type="component" value="Unassembled WGS sequence"/>
</dbReference>
<feature type="compositionally biased region" description="Low complexity" evidence="1">
    <location>
        <begin position="226"/>
        <end position="240"/>
    </location>
</feature>
<dbReference type="AlphaFoldDB" id="A0A367FKP3"/>
<feature type="compositionally biased region" description="Basic and acidic residues" evidence="1">
    <location>
        <begin position="261"/>
        <end position="276"/>
    </location>
</feature>
<dbReference type="EMBL" id="QOIL01000008">
    <property type="protein sequence ID" value="RCG30215.1"/>
    <property type="molecule type" value="Genomic_DNA"/>
</dbReference>
<evidence type="ECO:0000256" key="1">
    <source>
        <dbReference type="SAM" id="MobiDB-lite"/>
    </source>
</evidence>
<reference evidence="2 3" key="1">
    <citation type="submission" date="2018-06" db="EMBL/GenBank/DDBJ databases">
        <title>Sphaerisporangium craniellae sp. nov., isolated from a marine sponge in the South China Sea.</title>
        <authorList>
            <person name="Li L."/>
        </authorList>
    </citation>
    <scope>NUCLEOTIDE SEQUENCE [LARGE SCALE GENOMIC DNA]</scope>
    <source>
        <strain evidence="2 3">CCTCC AA 208026</strain>
    </source>
</reference>